<dbReference type="Proteomes" id="UP000479756">
    <property type="component" value="Unassembled WGS sequence"/>
</dbReference>
<name>A0A7C9TR56_9MICO</name>
<proteinExistence type="predicted"/>
<evidence type="ECO:0000313" key="2">
    <source>
        <dbReference type="Proteomes" id="UP000479756"/>
    </source>
</evidence>
<protein>
    <submittedName>
        <fullName evidence="1">Uncharacterized protein</fullName>
    </submittedName>
</protein>
<dbReference type="Gene3D" id="1.10.10.10">
    <property type="entry name" value="Winged helix-like DNA-binding domain superfamily/Winged helix DNA-binding domain"/>
    <property type="match status" value="1"/>
</dbReference>
<accession>A0A7C9TR56</accession>
<sequence>MSQFAVAPNSSHSPIAFDSVLDQIIRAMDQDQFDLLVRAVDLVVLSQVFTPLGLERAMRISYDETELVTELLEAMGVISTPTKRIREHRVLVRIEDLSAVLFEMYEHRTPTFDAA</sequence>
<dbReference type="InterPro" id="IPR036388">
    <property type="entry name" value="WH-like_DNA-bd_sf"/>
</dbReference>
<dbReference type="EMBL" id="JAAGWZ010000002">
    <property type="protein sequence ID" value="NEM91401.1"/>
    <property type="molecule type" value="Genomic_DNA"/>
</dbReference>
<dbReference type="RefSeq" id="WP_163473090.1">
    <property type="nucleotide sequence ID" value="NZ_JAAGWZ010000002.1"/>
</dbReference>
<comment type="caution">
    <text evidence="1">The sequence shown here is derived from an EMBL/GenBank/DDBJ whole genome shotgun (WGS) entry which is preliminary data.</text>
</comment>
<gene>
    <name evidence="1" type="ORF">G3T37_08525</name>
</gene>
<reference evidence="1 2" key="1">
    <citation type="journal article" date="2014" name="Int. J. Syst. Evol. Microbiol.">
        <title>Description of Galbitalea soli gen. nov., sp. nov., and Frondihabitans sucicola sp. nov.</title>
        <authorList>
            <person name="Kim S.J."/>
            <person name="Lim J.M."/>
            <person name="Ahn J.H."/>
            <person name="Weon H.Y."/>
            <person name="Hamada M."/>
            <person name="Suzuki K."/>
            <person name="Ahn T.Y."/>
            <person name="Kwon S.W."/>
        </authorList>
    </citation>
    <scope>NUCLEOTIDE SEQUENCE [LARGE SCALE GENOMIC DNA]</scope>
    <source>
        <strain evidence="1 2">NBRC 108727</strain>
    </source>
</reference>
<evidence type="ECO:0000313" key="1">
    <source>
        <dbReference type="EMBL" id="NEM91401.1"/>
    </source>
</evidence>
<dbReference type="AlphaFoldDB" id="A0A7C9TR56"/>
<organism evidence="1 2">
    <name type="scientific">Galbitalea soli</name>
    <dbReference type="NCBI Taxonomy" id="1268042"/>
    <lineage>
        <taxon>Bacteria</taxon>
        <taxon>Bacillati</taxon>
        <taxon>Actinomycetota</taxon>
        <taxon>Actinomycetes</taxon>
        <taxon>Micrococcales</taxon>
        <taxon>Microbacteriaceae</taxon>
        <taxon>Galbitalea</taxon>
    </lineage>
</organism>
<keyword evidence="2" id="KW-1185">Reference proteome</keyword>